<evidence type="ECO:0000313" key="4">
    <source>
        <dbReference type="Proteomes" id="UP001159042"/>
    </source>
</evidence>
<dbReference type="GO" id="GO:0003676">
    <property type="term" value="F:nucleic acid binding"/>
    <property type="evidence" value="ECO:0007669"/>
    <property type="project" value="InterPro"/>
</dbReference>
<dbReference type="InterPro" id="IPR012337">
    <property type="entry name" value="RNaseH-like_sf"/>
</dbReference>
<dbReference type="Pfam" id="PF00078">
    <property type="entry name" value="RVT_1"/>
    <property type="match status" value="1"/>
</dbReference>
<dbReference type="InterPro" id="IPR000477">
    <property type="entry name" value="RT_dom"/>
</dbReference>
<feature type="domain" description="RNase H type-1" evidence="2">
    <location>
        <begin position="337"/>
        <end position="464"/>
    </location>
</feature>
<dbReference type="Pfam" id="PF00075">
    <property type="entry name" value="RNase_H"/>
    <property type="match status" value="1"/>
</dbReference>
<dbReference type="Gene3D" id="3.30.420.10">
    <property type="entry name" value="Ribonuclease H-like superfamily/Ribonuclease H"/>
    <property type="match status" value="1"/>
</dbReference>
<dbReference type="PANTHER" id="PTHR33481">
    <property type="entry name" value="REVERSE TRANSCRIPTASE"/>
    <property type="match status" value="1"/>
</dbReference>
<evidence type="ECO:0000259" key="2">
    <source>
        <dbReference type="PROSITE" id="PS50879"/>
    </source>
</evidence>
<dbReference type="InterPro" id="IPR043502">
    <property type="entry name" value="DNA/RNA_pol_sf"/>
</dbReference>
<proteinExistence type="predicted"/>
<protein>
    <submittedName>
        <fullName evidence="3">Uncharacterized protein</fullName>
    </submittedName>
</protein>
<reference evidence="3 4" key="1">
    <citation type="journal article" date="2023" name="Insect Mol. Biol.">
        <title>Genome sequencing provides insights into the evolution of gene families encoding plant cell wall-degrading enzymes in longhorned beetles.</title>
        <authorList>
            <person name="Shin N.R."/>
            <person name="Okamura Y."/>
            <person name="Kirsch R."/>
            <person name="Pauchet Y."/>
        </authorList>
    </citation>
    <scope>NUCLEOTIDE SEQUENCE [LARGE SCALE GENOMIC DNA]</scope>
    <source>
        <strain evidence="3">EAD_L_NR</strain>
    </source>
</reference>
<dbReference type="InterPro" id="IPR036397">
    <property type="entry name" value="RNaseH_sf"/>
</dbReference>
<dbReference type="GO" id="GO:0042575">
    <property type="term" value="C:DNA polymerase complex"/>
    <property type="evidence" value="ECO:0007669"/>
    <property type="project" value="UniProtKB-ARBA"/>
</dbReference>
<dbReference type="CDD" id="cd09276">
    <property type="entry name" value="Rnase_HI_RT_non_LTR"/>
    <property type="match status" value="1"/>
</dbReference>
<feature type="domain" description="Reverse transcriptase" evidence="1">
    <location>
        <begin position="1"/>
        <end position="130"/>
    </location>
</feature>
<dbReference type="PROSITE" id="PS50878">
    <property type="entry name" value="RT_POL"/>
    <property type="match status" value="1"/>
</dbReference>
<comment type="caution">
    <text evidence="3">The sequence shown here is derived from an EMBL/GenBank/DDBJ whole genome shotgun (WGS) entry which is preliminary data.</text>
</comment>
<evidence type="ECO:0000313" key="3">
    <source>
        <dbReference type="EMBL" id="KAJ8915512.1"/>
    </source>
</evidence>
<dbReference type="GO" id="GO:0004523">
    <property type="term" value="F:RNA-DNA hybrid ribonuclease activity"/>
    <property type="evidence" value="ECO:0007669"/>
    <property type="project" value="InterPro"/>
</dbReference>
<dbReference type="PROSITE" id="PS50879">
    <property type="entry name" value="RNASE_H_1"/>
    <property type="match status" value="1"/>
</dbReference>
<sequence length="703" mass="79295">MCKVLANGKYSHSFTVENGVPQGSVLSTTLFILAMKDICKTTRSPVKYALYADDLILYCAGKNTGTTCRLLQNSVNDLSQWSKVTGFNFSASKSKIMKFSRNRNNVEPHVTLNNIPLQIVPYHKILGLTFDSRLVWKQHIQEVKKSCWNRINILKALSHHHWGAEEEALLRIYKSLIRSKLDYGSIVFSTASKSVLKTLDTVHNTSLRICLGAFRSSPVESLYCESNELPLSLRREQLLLTYSTTVSATPSNPVFSIFSSIHDVLPHSPRHLLSIGQILKPLLYDINLTRTTPYPVSSIPPWKKILPSVDISLSKYNKYDTPNILIKQAFKDLIKREHFENILYTDASKNENGCSCSVILPNFEIVKYRLPHHCSIHTGELYGILMALKTITGLNKVITICTDSLSSVESIGNIYSQNALVEKIHEVCHQLDKQKISITIVWVPSHVGIAGNEKADQAAKEALSSNLPEEDIQLRHDIKNALKQSILNKWKIHWSQSNTKLAQIHPNLIPIKPPALKRRDKIIIRRLRIGHTRYTHGYLMAGATPPSCELCNKRLSVYHILIECPQYAPARQLHNLPGNLKEVLQFNSSKKSSSIYWKPGTDIRDLPPTDNAFKFHIRRAFLQCAIYKTAHLVRPNIPDIIQFGRFKKDGNISPVTTTLNASFCMFESGIPCSDFKGAVLRLLGQVPVKLGIHNSQVCTPENR</sequence>
<keyword evidence="4" id="KW-1185">Reference proteome</keyword>
<dbReference type="SUPFAM" id="SSF53098">
    <property type="entry name" value="Ribonuclease H-like"/>
    <property type="match status" value="1"/>
</dbReference>
<dbReference type="SUPFAM" id="SSF56672">
    <property type="entry name" value="DNA/RNA polymerases"/>
    <property type="match status" value="1"/>
</dbReference>
<dbReference type="InterPro" id="IPR002156">
    <property type="entry name" value="RNaseH_domain"/>
</dbReference>
<organism evidence="3 4">
    <name type="scientific">Exocentrus adspersus</name>
    <dbReference type="NCBI Taxonomy" id="1586481"/>
    <lineage>
        <taxon>Eukaryota</taxon>
        <taxon>Metazoa</taxon>
        <taxon>Ecdysozoa</taxon>
        <taxon>Arthropoda</taxon>
        <taxon>Hexapoda</taxon>
        <taxon>Insecta</taxon>
        <taxon>Pterygota</taxon>
        <taxon>Neoptera</taxon>
        <taxon>Endopterygota</taxon>
        <taxon>Coleoptera</taxon>
        <taxon>Polyphaga</taxon>
        <taxon>Cucujiformia</taxon>
        <taxon>Chrysomeloidea</taxon>
        <taxon>Cerambycidae</taxon>
        <taxon>Lamiinae</taxon>
        <taxon>Acanthocinini</taxon>
        <taxon>Exocentrus</taxon>
    </lineage>
</organism>
<dbReference type="EMBL" id="JANEYG010000052">
    <property type="protein sequence ID" value="KAJ8915512.1"/>
    <property type="molecule type" value="Genomic_DNA"/>
</dbReference>
<dbReference type="Proteomes" id="UP001159042">
    <property type="component" value="Unassembled WGS sequence"/>
</dbReference>
<name>A0AAV8VMC8_9CUCU</name>
<evidence type="ECO:0000259" key="1">
    <source>
        <dbReference type="PROSITE" id="PS50878"/>
    </source>
</evidence>
<dbReference type="PANTHER" id="PTHR33481:SF1">
    <property type="entry name" value="ENDONUCLEASE_EXONUCLEASE_PHOSPHATASE DOMAIN-CONTAINING PROTEIN-RELATED"/>
    <property type="match status" value="1"/>
</dbReference>
<dbReference type="AlphaFoldDB" id="A0AAV8VMC8"/>
<dbReference type="GO" id="GO:0071897">
    <property type="term" value="P:DNA biosynthetic process"/>
    <property type="evidence" value="ECO:0007669"/>
    <property type="project" value="UniProtKB-ARBA"/>
</dbReference>
<gene>
    <name evidence="3" type="ORF">NQ315_012393</name>
</gene>
<accession>A0AAV8VMC8</accession>